<feature type="region of interest" description="Disordered" evidence="1">
    <location>
        <begin position="33"/>
        <end position="70"/>
    </location>
</feature>
<proteinExistence type="predicted"/>
<evidence type="ECO:0000256" key="1">
    <source>
        <dbReference type="SAM" id="MobiDB-lite"/>
    </source>
</evidence>
<feature type="compositionally biased region" description="Basic and acidic residues" evidence="1">
    <location>
        <begin position="52"/>
        <end position="70"/>
    </location>
</feature>
<reference evidence="2" key="1">
    <citation type="journal article" date="2022" name="bioRxiv">
        <title>Sequencing and chromosome-scale assembly of the giantPleurodeles waltlgenome.</title>
        <authorList>
            <person name="Brown T."/>
            <person name="Elewa A."/>
            <person name="Iarovenko S."/>
            <person name="Subramanian E."/>
            <person name="Araus A.J."/>
            <person name="Petzold A."/>
            <person name="Susuki M."/>
            <person name="Suzuki K.-i.T."/>
            <person name="Hayashi T."/>
            <person name="Toyoda A."/>
            <person name="Oliveira C."/>
            <person name="Osipova E."/>
            <person name="Leigh N.D."/>
            <person name="Simon A."/>
            <person name="Yun M.H."/>
        </authorList>
    </citation>
    <scope>NUCLEOTIDE SEQUENCE</scope>
    <source>
        <strain evidence="2">20211129_DDA</strain>
        <tissue evidence="2">Liver</tissue>
    </source>
</reference>
<sequence>MDGSSSALGNRYNLSLGYQGQSPHYVYPCVGSITYPSDARPPNTGAASGRVFSKETDPRDPEADVGSRGH</sequence>
<dbReference type="Proteomes" id="UP001066276">
    <property type="component" value="Chromosome 6"/>
</dbReference>
<gene>
    <name evidence="2" type="ORF">NDU88_005421</name>
</gene>
<evidence type="ECO:0000313" key="2">
    <source>
        <dbReference type="EMBL" id="KAJ1139044.1"/>
    </source>
</evidence>
<evidence type="ECO:0000313" key="3">
    <source>
        <dbReference type="Proteomes" id="UP001066276"/>
    </source>
</evidence>
<comment type="caution">
    <text evidence="2">The sequence shown here is derived from an EMBL/GenBank/DDBJ whole genome shotgun (WGS) entry which is preliminary data.</text>
</comment>
<dbReference type="AlphaFoldDB" id="A0AAV7QH55"/>
<dbReference type="EMBL" id="JANPWB010000010">
    <property type="protein sequence ID" value="KAJ1139044.1"/>
    <property type="molecule type" value="Genomic_DNA"/>
</dbReference>
<organism evidence="2 3">
    <name type="scientific">Pleurodeles waltl</name>
    <name type="common">Iberian ribbed newt</name>
    <dbReference type="NCBI Taxonomy" id="8319"/>
    <lineage>
        <taxon>Eukaryota</taxon>
        <taxon>Metazoa</taxon>
        <taxon>Chordata</taxon>
        <taxon>Craniata</taxon>
        <taxon>Vertebrata</taxon>
        <taxon>Euteleostomi</taxon>
        <taxon>Amphibia</taxon>
        <taxon>Batrachia</taxon>
        <taxon>Caudata</taxon>
        <taxon>Salamandroidea</taxon>
        <taxon>Salamandridae</taxon>
        <taxon>Pleurodelinae</taxon>
        <taxon>Pleurodeles</taxon>
    </lineage>
</organism>
<protein>
    <submittedName>
        <fullName evidence="2">Uncharacterized protein</fullName>
    </submittedName>
</protein>
<name>A0AAV7QH55_PLEWA</name>
<accession>A0AAV7QH55</accession>
<keyword evidence="3" id="KW-1185">Reference proteome</keyword>